<dbReference type="EMBL" id="REGN01002120">
    <property type="protein sequence ID" value="RNA30141.1"/>
    <property type="molecule type" value="Genomic_DNA"/>
</dbReference>
<feature type="non-terminal residue" evidence="1">
    <location>
        <position position="533"/>
    </location>
</feature>
<sequence>MILSVKMNRVDIIDKKKLFESIETYNFKETECTSQKMISFSSHKNDQMFRIGAKALTVLNGLKDKNQIKHALKTFKIWFEFCLKHEQKQTPKNSIIYYGIMYCKNLINEQLFDMADEFLCEMQQLYPFLCENPYDNETERYIKYLAPLCYNQAINKELISRDVDSAIKLFQHGLKFYVKVTTNFYVLFNSIRIFESNFMRSPRFEAFYADLFEFLIKSIENKNCLEKLKASKKHVDTQIFLRKFFLSLYIQYSITIKSNDLSPKKESLSSYYDILKSSFDSFETKTDLIIAKEVLNLLPTISDYSDQFSKSKSLRLLKENSNYEQQLSKKFSLILDKTVEIKNFYNFWLLGNLFDSFASSIVNYLNNPALHAKFLQESLIESFQKIAFLYSENSKHVFLNQDQTEMDTLSKSFFHKPLIFFNQVGKLIELQLKINNQSKCDHSKFLTESSESIISKQNAFIKWLIKYKVIAIDDMCKHYSLFENQTIRITNQFYSEKSISDYIKFQKQASSISTDRLIFLLNTDRFFETDASI</sequence>
<dbReference type="Proteomes" id="UP000276133">
    <property type="component" value="Unassembled WGS sequence"/>
</dbReference>
<gene>
    <name evidence="1" type="ORF">BpHYR1_000731</name>
</gene>
<reference evidence="1 2" key="1">
    <citation type="journal article" date="2018" name="Sci. Rep.">
        <title>Genomic signatures of local adaptation to the degree of environmental predictability in rotifers.</title>
        <authorList>
            <person name="Franch-Gras L."/>
            <person name="Hahn C."/>
            <person name="Garcia-Roger E.M."/>
            <person name="Carmona M.J."/>
            <person name="Serra M."/>
            <person name="Gomez A."/>
        </authorList>
    </citation>
    <scope>NUCLEOTIDE SEQUENCE [LARGE SCALE GENOMIC DNA]</scope>
    <source>
        <strain evidence="1">HYR1</strain>
    </source>
</reference>
<name>A0A3M7S2X9_BRAPC</name>
<proteinExistence type="predicted"/>
<organism evidence="1 2">
    <name type="scientific">Brachionus plicatilis</name>
    <name type="common">Marine rotifer</name>
    <name type="synonym">Brachionus muelleri</name>
    <dbReference type="NCBI Taxonomy" id="10195"/>
    <lineage>
        <taxon>Eukaryota</taxon>
        <taxon>Metazoa</taxon>
        <taxon>Spiralia</taxon>
        <taxon>Gnathifera</taxon>
        <taxon>Rotifera</taxon>
        <taxon>Eurotatoria</taxon>
        <taxon>Monogononta</taxon>
        <taxon>Pseudotrocha</taxon>
        <taxon>Ploima</taxon>
        <taxon>Brachionidae</taxon>
        <taxon>Brachionus</taxon>
    </lineage>
</organism>
<dbReference type="AlphaFoldDB" id="A0A3M7S2X9"/>
<accession>A0A3M7S2X9</accession>
<evidence type="ECO:0000313" key="1">
    <source>
        <dbReference type="EMBL" id="RNA30141.1"/>
    </source>
</evidence>
<keyword evidence="2" id="KW-1185">Reference proteome</keyword>
<dbReference type="OrthoDB" id="10443160at2759"/>
<evidence type="ECO:0000313" key="2">
    <source>
        <dbReference type="Proteomes" id="UP000276133"/>
    </source>
</evidence>
<comment type="caution">
    <text evidence="1">The sequence shown here is derived from an EMBL/GenBank/DDBJ whole genome shotgun (WGS) entry which is preliminary data.</text>
</comment>
<protein>
    <submittedName>
        <fullName evidence="1">Uncharacterized protein</fullName>
    </submittedName>
</protein>